<dbReference type="EMBL" id="JAMZEC010000001">
    <property type="protein sequence ID" value="MCP2345220.1"/>
    <property type="molecule type" value="Genomic_DNA"/>
</dbReference>
<name>A0ABT1JUE2_9ACTN</name>
<comment type="caution">
    <text evidence="5">The sequence shown here is derived from an EMBL/GenBank/DDBJ whole genome shotgun (WGS) entry which is preliminary data.</text>
</comment>
<gene>
    <name evidence="5" type="ORF">HD595_001342</name>
</gene>
<dbReference type="PROSITE" id="PS50893">
    <property type="entry name" value="ABC_TRANSPORTER_2"/>
    <property type="match status" value="1"/>
</dbReference>
<dbReference type="InterPro" id="IPR003593">
    <property type="entry name" value="AAA+_ATPase"/>
</dbReference>
<evidence type="ECO:0000256" key="1">
    <source>
        <dbReference type="ARBA" id="ARBA00022448"/>
    </source>
</evidence>
<dbReference type="PANTHER" id="PTHR42939:SF1">
    <property type="entry name" value="ABC TRANSPORTER ATP-BINDING PROTEIN ALBC-RELATED"/>
    <property type="match status" value="1"/>
</dbReference>
<evidence type="ECO:0000259" key="4">
    <source>
        <dbReference type="PROSITE" id="PS50893"/>
    </source>
</evidence>
<dbReference type="InterPro" id="IPR003439">
    <property type="entry name" value="ABC_transporter-like_ATP-bd"/>
</dbReference>
<accession>A0ABT1JUE2</accession>
<dbReference type="SMART" id="SM00382">
    <property type="entry name" value="AAA"/>
    <property type="match status" value="1"/>
</dbReference>
<feature type="domain" description="ABC transporter" evidence="4">
    <location>
        <begin position="1"/>
        <end position="214"/>
    </location>
</feature>
<proteinExistence type="predicted"/>
<keyword evidence="3" id="KW-0067">ATP-binding</keyword>
<evidence type="ECO:0000313" key="5">
    <source>
        <dbReference type="EMBL" id="MCP2345220.1"/>
    </source>
</evidence>
<dbReference type="SUPFAM" id="SSF52540">
    <property type="entry name" value="P-loop containing nucleoside triphosphate hydrolases"/>
    <property type="match status" value="1"/>
</dbReference>
<protein>
    <submittedName>
        <fullName evidence="5">ABC-type Mn2+/Zn2+ transport system ATPase subunit</fullName>
    </submittedName>
</protein>
<dbReference type="PANTHER" id="PTHR42939">
    <property type="entry name" value="ABC TRANSPORTER ATP-BINDING PROTEIN ALBC-RELATED"/>
    <property type="match status" value="1"/>
</dbReference>
<dbReference type="InterPro" id="IPR051782">
    <property type="entry name" value="ABC_Transporter_VariousFunc"/>
</dbReference>
<evidence type="ECO:0000256" key="3">
    <source>
        <dbReference type="ARBA" id="ARBA00022840"/>
    </source>
</evidence>
<dbReference type="Gene3D" id="3.40.50.300">
    <property type="entry name" value="P-loop containing nucleotide triphosphate hydrolases"/>
    <property type="match status" value="1"/>
</dbReference>
<dbReference type="Proteomes" id="UP001320766">
    <property type="component" value="Unassembled WGS sequence"/>
</dbReference>
<organism evidence="5 6">
    <name type="scientific">Nonomuraea roseoviolacea subsp. carminata</name>
    <dbReference type="NCBI Taxonomy" id="160689"/>
    <lineage>
        <taxon>Bacteria</taxon>
        <taxon>Bacillati</taxon>
        <taxon>Actinomycetota</taxon>
        <taxon>Actinomycetes</taxon>
        <taxon>Streptosporangiales</taxon>
        <taxon>Streptosporangiaceae</taxon>
        <taxon>Nonomuraea</taxon>
    </lineage>
</organism>
<keyword evidence="2" id="KW-0547">Nucleotide-binding</keyword>
<evidence type="ECO:0000313" key="6">
    <source>
        <dbReference type="Proteomes" id="UP001320766"/>
    </source>
</evidence>
<evidence type="ECO:0000256" key="2">
    <source>
        <dbReference type="ARBA" id="ARBA00022741"/>
    </source>
</evidence>
<sequence>MWLAQVSFRYRRRDRYVIEAAEARLGPGDVVELTGPNGAGKSTLLRLLAGLTRPTSGAVTGRPAVVGYVPDRFPTGQPFTVAGYLRHMARVRGGARWEPWAERVGLDGFSGVRLRELSKGTAHKVGLVQALMAEPGLLVLDEPFAGLDRDTRDALPGIVTEVAARGGIVVASDHQGGLGMLDGVRRWSLRSARLIEHPPASPGDPPDRLAAAGLAGPRDAVTVEVSVPARELDGFLRRMRDDGYPARALTEEEAT</sequence>
<dbReference type="Pfam" id="PF00005">
    <property type="entry name" value="ABC_tran"/>
    <property type="match status" value="1"/>
</dbReference>
<reference evidence="5 6" key="1">
    <citation type="submission" date="2022-06" db="EMBL/GenBank/DDBJ databases">
        <title>Sequencing the genomes of 1000 actinobacteria strains.</title>
        <authorList>
            <person name="Klenk H.-P."/>
        </authorList>
    </citation>
    <scope>NUCLEOTIDE SEQUENCE [LARGE SCALE GENOMIC DNA]</scope>
    <source>
        <strain evidence="5 6">DSM 44170</strain>
    </source>
</reference>
<keyword evidence="1" id="KW-0813">Transport</keyword>
<dbReference type="RefSeq" id="WP_253766630.1">
    <property type="nucleotide sequence ID" value="NZ_BAAAVE010000005.1"/>
</dbReference>
<dbReference type="InterPro" id="IPR027417">
    <property type="entry name" value="P-loop_NTPase"/>
</dbReference>
<keyword evidence="6" id="KW-1185">Reference proteome</keyword>